<protein>
    <submittedName>
        <fullName evidence="3">Uncharacterized protein</fullName>
    </submittedName>
</protein>
<dbReference type="OrthoDB" id="3456981at2"/>
<feature type="transmembrane region" description="Helical" evidence="2">
    <location>
        <begin position="265"/>
        <end position="287"/>
    </location>
</feature>
<dbReference type="AlphaFoldDB" id="A0A1H6DU08"/>
<evidence type="ECO:0000256" key="1">
    <source>
        <dbReference type="SAM" id="MobiDB-lite"/>
    </source>
</evidence>
<dbReference type="RefSeq" id="WP_146087598.1">
    <property type="nucleotide sequence ID" value="NZ_FNVO01000021.1"/>
</dbReference>
<feature type="transmembrane region" description="Helical" evidence="2">
    <location>
        <begin position="210"/>
        <end position="231"/>
    </location>
</feature>
<keyword evidence="4" id="KW-1185">Reference proteome</keyword>
<proteinExistence type="predicted"/>
<reference evidence="4" key="1">
    <citation type="submission" date="2016-10" db="EMBL/GenBank/DDBJ databases">
        <authorList>
            <person name="Varghese N."/>
            <person name="Submissions S."/>
        </authorList>
    </citation>
    <scope>NUCLEOTIDE SEQUENCE [LARGE SCALE GENOMIC DNA]</scope>
    <source>
        <strain evidence="4">DSM 43163</strain>
    </source>
</reference>
<feature type="transmembrane region" description="Helical" evidence="2">
    <location>
        <begin position="123"/>
        <end position="144"/>
    </location>
</feature>
<feature type="transmembrane region" description="Helical" evidence="2">
    <location>
        <begin position="87"/>
        <end position="111"/>
    </location>
</feature>
<evidence type="ECO:0000313" key="3">
    <source>
        <dbReference type="EMBL" id="SEG88075.1"/>
    </source>
</evidence>
<dbReference type="EMBL" id="FNVO01000021">
    <property type="protein sequence ID" value="SEG88075.1"/>
    <property type="molecule type" value="Genomic_DNA"/>
</dbReference>
<keyword evidence="2" id="KW-0812">Transmembrane</keyword>
<feature type="transmembrane region" description="Helical" evidence="2">
    <location>
        <begin position="377"/>
        <end position="397"/>
    </location>
</feature>
<dbReference type="Proteomes" id="UP000236723">
    <property type="component" value="Unassembled WGS sequence"/>
</dbReference>
<accession>A0A1H6DU08</accession>
<feature type="transmembrane region" description="Helical" evidence="2">
    <location>
        <begin position="299"/>
        <end position="320"/>
    </location>
</feature>
<gene>
    <name evidence="3" type="ORF">SAMN04489712_12170</name>
</gene>
<organism evidence="3 4">
    <name type="scientific">Thermomonospora echinospora</name>
    <dbReference type="NCBI Taxonomy" id="1992"/>
    <lineage>
        <taxon>Bacteria</taxon>
        <taxon>Bacillati</taxon>
        <taxon>Actinomycetota</taxon>
        <taxon>Actinomycetes</taxon>
        <taxon>Streptosporangiales</taxon>
        <taxon>Thermomonosporaceae</taxon>
        <taxon>Thermomonospora</taxon>
    </lineage>
</organism>
<feature type="transmembrane region" description="Helical" evidence="2">
    <location>
        <begin position="177"/>
        <end position="198"/>
    </location>
</feature>
<evidence type="ECO:0000313" key="4">
    <source>
        <dbReference type="Proteomes" id="UP000236723"/>
    </source>
</evidence>
<evidence type="ECO:0000256" key="2">
    <source>
        <dbReference type="SAM" id="Phobius"/>
    </source>
</evidence>
<keyword evidence="2" id="KW-1133">Transmembrane helix</keyword>
<name>A0A1H6DU08_9ACTN</name>
<keyword evidence="2" id="KW-0472">Membrane</keyword>
<feature type="region of interest" description="Disordered" evidence="1">
    <location>
        <begin position="1"/>
        <end position="32"/>
    </location>
</feature>
<sequence length="398" mass="42796">MTRAQGSLMDAQPVPEPRSAVEPDATRAGEPPDLLSRLRAADRRAVPEAADDCGHQLRGFVARGRSRVLVVVLARLVAGGLPGPVNWAAATVSVLVMGAWPYLLALLSWAVQGTDPLHGGTGHLFALATTLTCVAMLALGWTAWQWAPSLADCTAQLLAPSPQRDDFIGWLRGRLRLLPQLSACGAGAGAAALLVFALSHQHGDALPAGVWTYLIAAWTGLMGGEVVYWLYTIAEVPLRLYRCEGLQMTWIDPAHTPAVVQLCRVYARVAVCMALGVLLVELSTLAVTGDRPGPLMQGFAIGLPVFAAVTAIHVGIQPYVTLSRLVRRHIDHIVNPLMAQVTHPPGDLLPHPELDRAFAVYAHFRALRHLPIRTATLLQYVTGILASLIVFFVQRLLA</sequence>